<protein>
    <submittedName>
        <fullName evidence="7">CG10014</fullName>
    </submittedName>
</protein>
<dbReference type="PANTHER" id="PTHR14952">
    <property type="entry name" value="ROPPORIN-1-LIKE PROTEIN"/>
    <property type="match status" value="1"/>
</dbReference>
<feature type="compositionally biased region" description="Basic and acidic residues" evidence="6">
    <location>
        <begin position="256"/>
        <end position="271"/>
    </location>
</feature>
<gene>
    <name evidence="7" type="ORF">Dbus_chr3Rg544</name>
</gene>
<accession>A0A0M5JC57</accession>
<keyword evidence="8" id="KW-1185">Reference proteome</keyword>
<organism evidence="7 8">
    <name type="scientific">Drosophila busckii</name>
    <name type="common">Fruit fly</name>
    <dbReference type="NCBI Taxonomy" id="30019"/>
    <lineage>
        <taxon>Eukaryota</taxon>
        <taxon>Metazoa</taxon>
        <taxon>Ecdysozoa</taxon>
        <taxon>Arthropoda</taxon>
        <taxon>Hexapoda</taxon>
        <taxon>Insecta</taxon>
        <taxon>Pterygota</taxon>
        <taxon>Neoptera</taxon>
        <taxon>Endopterygota</taxon>
        <taxon>Diptera</taxon>
        <taxon>Brachycera</taxon>
        <taxon>Muscomorpha</taxon>
        <taxon>Ephydroidea</taxon>
        <taxon>Drosophilidae</taxon>
        <taxon>Drosophila</taxon>
    </lineage>
</organism>
<feature type="compositionally biased region" description="Low complexity" evidence="6">
    <location>
        <begin position="395"/>
        <end position="411"/>
    </location>
</feature>
<evidence type="ECO:0000256" key="6">
    <source>
        <dbReference type="SAM" id="MobiDB-lite"/>
    </source>
</evidence>
<evidence type="ECO:0000313" key="8">
    <source>
        <dbReference type="Proteomes" id="UP000494163"/>
    </source>
</evidence>
<dbReference type="InterPro" id="IPR027417">
    <property type="entry name" value="P-loop_NTPase"/>
</dbReference>
<keyword evidence="4" id="KW-0966">Cell projection</keyword>
<feature type="compositionally biased region" description="Pro residues" evidence="6">
    <location>
        <begin position="385"/>
        <end position="394"/>
    </location>
</feature>
<dbReference type="PANTHER" id="PTHR14952:SF21">
    <property type="entry name" value="IQ DOMAIN-CONTAINING PROTEIN E"/>
    <property type="match status" value="1"/>
</dbReference>
<feature type="compositionally biased region" description="Low complexity" evidence="6">
    <location>
        <begin position="311"/>
        <end position="384"/>
    </location>
</feature>
<keyword evidence="2" id="KW-0282">Flagellum</keyword>
<dbReference type="Gene3D" id="1.20.5.190">
    <property type="match status" value="1"/>
</dbReference>
<dbReference type="CDD" id="cd23767">
    <property type="entry name" value="IQCD"/>
    <property type="match status" value="2"/>
</dbReference>
<evidence type="ECO:0000256" key="3">
    <source>
        <dbReference type="ARBA" id="ARBA00023069"/>
    </source>
</evidence>
<evidence type="ECO:0000256" key="5">
    <source>
        <dbReference type="ARBA" id="ARBA00035651"/>
    </source>
</evidence>
<dbReference type="SUPFAM" id="SSF47391">
    <property type="entry name" value="Dimerization-anchoring domain of cAMP-dependent PK regulatory subunit"/>
    <property type="match status" value="1"/>
</dbReference>
<dbReference type="InterPro" id="IPR000048">
    <property type="entry name" value="IQ_motif_EF-hand-BS"/>
</dbReference>
<feature type="region of interest" description="Disordered" evidence="6">
    <location>
        <begin position="256"/>
        <end position="285"/>
    </location>
</feature>
<dbReference type="Pfam" id="PF00612">
    <property type="entry name" value="IQ"/>
    <property type="match status" value="1"/>
</dbReference>
<name>A0A0M5JC57_DROBS</name>
<dbReference type="GO" id="GO:0031514">
    <property type="term" value="C:motile cilium"/>
    <property type="evidence" value="ECO:0007669"/>
    <property type="project" value="UniProtKB-SubCell"/>
</dbReference>
<comment type="similarity">
    <text evidence="5">Belongs to the ropporin family.</text>
</comment>
<evidence type="ECO:0000256" key="1">
    <source>
        <dbReference type="ARBA" id="ARBA00004230"/>
    </source>
</evidence>
<dbReference type="OrthoDB" id="26525at2759"/>
<dbReference type="OMA" id="CQPTKEC"/>
<reference evidence="7 8" key="1">
    <citation type="submission" date="2015-08" db="EMBL/GenBank/DDBJ databases">
        <title>Ancestral chromatin configuration constrains chromatin evolution on differentiating sex chromosomes in Drosophila.</title>
        <authorList>
            <person name="Zhou Q."/>
            <person name="Bachtrog D."/>
        </authorList>
    </citation>
    <scope>NUCLEOTIDE SEQUENCE [LARGE SCALE GENOMIC DNA]</scope>
    <source>
        <tissue evidence="7">Whole larvae</tissue>
    </source>
</reference>
<dbReference type="STRING" id="30019.A0A0M5JC57"/>
<sequence>MNYLIQRGKARQQAINVPDGFPELLSDITREVLRCQPTKECLCQFIIDYLHSLIVTREKAMVAKSILDRALRQVDSIISDLCVCELSQEKSEMMASVMEECFRNFLEKRRCEMRRGKEAIKFADIDMLSELLEKCKFSEEELDSSRPAIESAYKRFVDAYMAAATESQGTELLYQYFRDRELKRIDEMMRNQAAITIQAAFRGYIVRRTMALHVCTCTCMMDDEEDEETKRQDAAARIIQRFFRWVMARQAIKPIDDPCVDKETPPSKDDGSSPPTLAVESAAEVAPAAAESAAAVGAEASGEAAADEAEPAAAVAEEAAPAAAAAATEEAAPAAAEPAAAEAPAEAAPEAAAEAPPEAAAPAAAEEAAAPAAAEEPAPAAPAEEPAPAPPAEEAPPAAEAEPPAAEAPAE</sequence>
<dbReference type="Proteomes" id="UP000494163">
    <property type="component" value="Chromosome 3R"/>
</dbReference>
<dbReference type="Gene3D" id="1.20.890.10">
    <property type="entry name" value="cAMP-dependent protein kinase regulatory subunit, dimerization-anchoring domain"/>
    <property type="match status" value="1"/>
</dbReference>
<dbReference type="SMART" id="SM00015">
    <property type="entry name" value="IQ"/>
    <property type="match status" value="2"/>
</dbReference>
<proteinExistence type="inferred from homology"/>
<evidence type="ECO:0000256" key="4">
    <source>
        <dbReference type="ARBA" id="ARBA00023273"/>
    </source>
</evidence>
<comment type="subcellular location">
    <subcellularLocation>
        <location evidence="1">Cell projection</location>
        <location evidence="1">Cilium</location>
        <location evidence="1">Flagellum</location>
    </subcellularLocation>
</comment>
<dbReference type="EMBL" id="CP012526">
    <property type="protein sequence ID" value="ALC45794.1"/>
    <property type="molecule type" value="Genomic_DNA"/>
</dbReference>
<evidence type="ECO:0000256" key="2">
    <source>
        <dbReference type="ARBA" id="ARBA00022846"/>
    </source>
</evidence>
<dbReference type="AlphaFoldDB" id="A0A0M5JC57"/>
<feature type="region of interest" description="Disordered" evidence="6">
    <location>
        <begin position="299"/>
        <end position="411"/>
    </location>
</feature>
<dbReference type="SMR" id="A0A0M5JC57"/>
<keyword evidence="3" id="KW-0969">Cilium</keyword>
<dbReference type="SUPFAM" id="SSF52540">
    <property type="entry name" value="P-loop containing nucleoside triphosphate hydrolases"/>
    <property type="match status" value="1"/>
</dbReference>
<dbReference type="PROSITE" id="PS50096">
    <property type="entry name" value="IQ"/>
    <property type="match status" value="1"/>
</dbReference>
<dbReference type="CDD" id="cd12084">
    <property type="entry name" value="DD_RII_PKA-like"/>
    <property type="match status" value="1"/>
</dbReference>
<evidence type="ECO:0000313" key="7">
    <source>
        <dbReference type="EMBL" id="ALC45794.1"/>
    </source>
</evidence>